<dbReference type="InterPro" id="IPR036371">
    <property type="entry name" value="TPK_B1-bd_sf"/>
</dbReference>
<gene>
    <name evidence="9" type="primary">Mo02387</name>
    <name evidence="9" type="ORF">E5Q_02387</name>
</gene>
<evidence type="ECO:0000256" key="5">
    <source>
        <dbReference type="ARBA" id="ARBA00022777"/>
    </source>
</evidence>
<organism evidence="9 10">
    <name type="scientific">Mixia osmundae (strain CBS 9802 / IAM 14324 / JCM 22182 / KY 12970)</name>
    <dbReference type="NCBI Taxonomy" id="764103"/>
    <lineage>
        <taxon>Eukaryota</taxon>
        <taxon>Fungi</taxon>
        <taxon>Dikarya</taxon>
        <taxon>Basidiomycota</taxon>
        <taxon>Pucciniomycotina</taxon>
        <taxon>Mixiomycetes</taxon>
        <taxon>Mixiales</taxon>
        <taxon>Mixiaceae</taxon>
        <taxon>Mixia</taxon>
    </lineage>
</organism>
<dbReference type="OrthoDB" id="25149at2759"/>
<feature type="domain" description="Thiamin pyrophosphokinase thiamin-binding" evidence="8">
    <location>
        <begin position="171"/>
        <end position="237"/>
    </location>
</feature>
<dbReference type="SMART" id="SM00983">
    <property type="entry name" value="TPK_B1_binding"/>
    <property type="match status" value="1"/>
</dbReference>
<keyword evidence="5 7" id="KW-0418">Kinase</keyword>
<keyword evidence="4 7" id="KW-0547">Nucleotide-binding</keyword>
<evidence type="ECO:0000313" key="10">
    <source>
        <dbReference type="Proteomes" id="UP000009131"/>
    </source>
</evidence>
<dbReference type="HOGENOM" id="CLU_044237_0_0_1"/>
<evidence type="ECO:0000256" key="2">
    <source>
        <dbReference type="ARBA" id="ARBA00006785"/>
    </source>
</evidence>
<dbReference type="InterPro" id="IPR007371">
    <property type="entry name" value="TPK_catalytic"/>
</dbReference>
<proteinExistence type="inferred from homology"/>
<comment type="catalytic activity">
    <reaction evidence="7">
        <text>thiamine + ATP = thiamine diphosphate + AMP + H(+)</text>
        <dbReference type="Rhea" id="RHEA:11576"/>
        <dbReference type="ChEBI" id="CHEBI:15378"/>
        <dbReference type="ChEBI" id="CHEBI:18385"/>
        <dbReference type="ChEBI" id="CHEBI:30616"/>
        <dbReference type="ChEBI" id="CHEBI:58937"/>
        <dbReference type="ChEBI" id="CHEBI:456215"/>
    </reaction>
</comment>
<dbReference type="AlphaFoldDB" id="G7DYS0"/>
<dbReference type="InterPro" id="IPR006282">
    <property type="entry name" value="Thi_PPkinase"/>
</dbReference>
<keyword evidence="10" id="KW-1185">Reference proteome</keyword>
<dbReference type="PANTHER" id="PTHR13622:SF8">
    <property type="entry name" value="THIAMIN PYROPHOSPHOKINASE 1"/>
    <property type="match status" value="1"/>
</dbReference>
<dbReference type="NCBIfam" id="TIGR01378">
    <property type="entry name" value="thi_PPkinase"/>
    <property type="match status" value="1"/>
</dbReference>
<comment type="caution">
    <text evidence="9">The sequence shown here is derived from an EMBL/GenBank/DDBJ whole genome shotgun (WGS) entry which is preliminary data.</text>
</comment>
<dbReference type="EC" id="2.7.6.2" evidence="7"/>
<reference evidence="9 10" key="2">
    <citation type="journal article" date="2012" name="Open Biol.">
        <title>Characteristics of nucleosomes and linker DNA regions on the genome of the basidiomycete Mixia osmundae revealed by mono- and dinucleosome mapping.</title>
        <authorList>
            <person name="Nishida H."/>
            <person name="Kondo S."/>
            <person name="Matsumoto T."/>
            <person name="Suzuki Y."/>
            <person name="Yoshikawa H."/>
            <person name="Taylor T.D."/>
            <person name="Sugiyama J."/>
        </authorList>
    </citation>
    <scope>NUCLEOTIDE SEQUENCE [LARGE SCALE GENOMIC DNA]</scope>
    <source>
        <strain evidence="10">CBS 9802 / IAM 14324 / JCM 22182 / KY 12970</strain>
    </source>
</reference>
<dbReference type="Pfam" id="PF04265">
    <property type="entry name" value="TPK_B1_binding"/>
    <property type="match status" value="1"/>
</dbReference>
<dbReference type="Gene3D" id="3.40.50.10240">
    <property type="entry name" value="Thiamin pyrophosphokinase, catalytic domain"/>
    <property type="match status" value="1"/>
</dbReference>
<dbReference type="Proteomes" id="UP000009131">
    <property type="component" value="Unassembled WGS sequence"/>
</dbReference>
<dbReference type="GO" id="GO:0006772">
    <property type="term" value="P:thiamine metabolic process"/>
    <property type="evidence" value="ECO:0007669"/>
    <property type="project" value="InterPro"/>
</dbReference>
<evidence type="ECO:0000313" key="9">
    <source>
        <dbReference type="EMBL" id="GAA95730.1"/>
    </source>
</evidence>
<dbReference type="FunFam" id="2.60.120.320:FF:000001">
    <property type="entry name" value="Thiamine pyrophosphokinase"/>
    <property type="match status" value="1"/>
</dbReference>
<dbReference type="InterPro" id="IPR016966">
    <property type="entry name" value="Thiamin_pyrophosphokinase_euk"/>
</dbReference>
<dbReference type="InParanoid" id="G7DYS0"/>
<evidence type="ECO:0000256" key="4">
    <source>
        <dbReference type="ARBA" id="ARBA00022741"/>
    </source>
</evidence>
<keyword evidence="3 7" id="KW-0808">Transferase</keyword>
<evidence type="ECO:0000256" key="6">
    <source>
        <dbReference type="ARBA" id="ARBA00022840"/>
    </source>
</evidence>
<dbReference type="SUPFAM" id="SSF63999">
    <property type="entry name" value="Thiamin pyrophosphokinase, catalytic domain"/>
    <property type="match status" value="1"/>
</dbReference>
<evidence type="ECO:0000256" key="7">
    <source>
        <dbReference type="PIRNR" id="PIRNR031057"/>
    </source>
</evidence>
<protein>
    <recommendedName>
        <fullName evidence="7">Thiamine pyrophosphokinase</fullName>
        <ecNumber evidence="7">2.7.6.2</ecNumber>
    </recommendedName>
</protein>
<dbReference type="InterPro" id="IPR007373">
    <property type="entry name" value="Thiamin_PyroPKinase_B1-bd"/>
</dbReference>
<dbReference type="GO" id="GO:0009229">
    <property type="term" value="P:thiamine diphosphate biosynthetic process"/>
    <property type="evidence" value="ECO:0007669"/>
    <property type="project" value="UniProtKB-UniRule"/>
</dbReference>
<dbReference type="eggNOG" id="KOG3153">
    <property type="taxonomic scope" value="Eukaryota"/>
</dbReference>
<dbReference type="EMBL" id="BABT02000062">
    <property type="protein sequence ID" value="GAA95730.1"/>
    <property type="molecule type" value="Genomic_DNA"/>
</dbReference>
<name>G7DYS0_MIXOS</name>
<comment type="pathway">
    <text evidence="1 7">Cofactor biosynthesis; thiamine diphosphate biosynthesis; thiamine diphosphate from thiamine: step 1/1.</text>
</comment>
<dbReference type="InterPro" id="IPR036759">
    <property type="entry name" value="TPK_catalytic_sf"/>
</dbReference>
<comment type="similarity">
    <text evidence="2 7">Belongs to the thiamine pyrophosphokinase family.</text>
</comment>
<dbReference type="PANTHER" id="PTHR13622">
    <property type="entry name" value="THIAMIN PYROPHOSPHOKINASE"/>
    <property type="match status" value="1"/>
</dbReference>
<dbReference type="CDD" id="cd07995">
    <property type="entry name" value="TPK"/>
    <property type="match status" value="1"/>
</dbReference>
<dbReference type="Pfam" id="PF04263">
    <property type="entry name" value="TPK_catalytic"/>
    <property type="match status" value="1"/>
</dbReference>
<reference evidence="9 10" key="1">
    <citation type="journal article" date="2011" name="J. Gen. Appl. Microbiol.">
        <title>Draft genome sequencing of the enigmatic basidiomycete Mixia osmundae.</title>
        <authorList>
            <person name="Nishida H."/>
            <person name="Nagatsuka Y."/>
            <person name="Sugiyama J."/>
        </authorList>
    </citation>
    <scope>NUCLEOTIDE SEQUENCE [LARGE SCALE GENOMIC DNA]</scope>
    <source>
        <strain evidence="10">CBS 9802 / IAM 14324 / JCM 22182 / KY 12970</strain>
    </source>
</reference>
<sequence length="246" mass="27210">MCTIERWEPTFLYPGRPPHELIALIILNTPITDTATFRQIWFKASYRVCADGGANRLLAASEAMRQSFVPDLIKGDLDSIRPDIKRHFEQLGVPIVEDPDQYATDLGKCVKAVAEQDAAKRTEHVIVILGGLQGRLDQTMHTLHAITKLAKTRKRVWVVSEESLACVLDKGEHELVIDQHILGPTCGLLPIGTDSALVTTKGLEWNLSDTETSMSTMVSTSNHIVSDLVQVTTNRLIVWTCAILAS</sequence>
<keyword evidence="6 7" id="KW-0067">ATP-binding</keyword>
<dbReference type="STRING" id="764103.G7DYS0"/>
<dbReference type="PIRSF" id="PIRSF031057">
    <property type="entry name" value="Thiamin_pyrophosphokinase"/>
    <property type="match status" value="1"/>
</dbReference>
<dbReference type="GO" id="GO:0004788">
    <property type="term" value="F:thiamine diphosphokinase activity"/>
    <property type="evidence" value="ECO:0007669"/>
    <property type="project" value="UniProtKB-UniRule"/>
</dbReference>
<accession>G7DYS0</accession>
<dbReference type="UniPathway" id="UPA00060">
    <property type="reaction ID" value="UER00597"/>
</dbReference>
<evidence type="ECO:0000256" key="1">
    <source>
        <dbReference type="ARBA" id="ARBA00005078"/>
    </source>
</evidence>
<dbReference type="SUPFAM" id="SSF63862">
    <property type="entry name" value="Thiamin pyrophosphokinase, substrate-binding domain"/>
    <property type="match status" value="1"/>
</dbReference>
<evidence type="ECO:0000256" key="3">
    <source>
        <dbReference type="ARBA" id="ARBA00022679"/>
    </source>
</evidence>
<dbReference type="GO" id="GO:0030975">
    <property type="term" value="F:thiamine binding"/>
    <property type="evidence" value="ECO:0007669"/>
    <property type="project" value="UniProtKB-UniRule"/>
</dbReference>
<dbReference type="GO" id="GO:0016301">
    <property type="term" value="F:kinase activity"/>
    <property type="evidence" value="ECO:0007669"/>
    <property type="project" value="UniProtKB-UniRule"/>
</dbReference>
<dbReference type="Gene3D" id="2.60.120.320">
    <property type="entry name" value="Thiamin pyrophosphokinase, thiamin-binding domain"/>
    <property type="match status" value="1"/>
</dbReference>
<dbReference type="GO" id="GO:0005524">
    <property type="term" value="F:ATP binding"/>
    <property type="evidence" value="ECO:0007669"/>
    <property type="project" value="UniProtKB-UniRule"/>
</dbReference>
<evidence type="ECO:0000259" key="8">
    <source>
        <dbReference type="SMART" id="SM00983"/>
    </source>
</evidence>